<organism evidence="2">
    <name type="scientific">Fagus sylvatica</name>
    <name type="common">Beechnut</name>
    <dbReference type="NCBI Taxonomy" id="28930"/>
    <lineage>
        <taxon>Eukaryota</taxon>
        <taxon>Viridiplantae</taxon>
        <taxon>Streptophyta</taxon>
        <taxon>Embryophyta</taxon>
        <taxon>Tracheophyta</taxon>
        <taxon>Spermatophyta</taxon>
        <taxon>Magnoliopsida</taxon>
        <taxon>eudicotyledons</taxon>
        <taxon>Gunneridae</taxon>
        <taxon>Pentapetalae</taxon>
        <taxon>rosids</taxon>
        <taxon>fabids</taxon>
        <taxon>Fagales</taxon>
        <taxon>Fagaceae</taxon>
        <taxon>Fagus</taxon>
    </lineage>
</organism>
<gene>
    <name evidence="2" type="ORF">FSB_LOCUS31200</name>
</gene>
<protein>
    <submittedName>
        <fullName evidence="2">Uncharacterized protein</fullName>
    </submittedName>
</protein>
<accession>A0A2N9GUZ2</accession>
<evidence type="ECO:0000313" key="2">
    <source>
        <dbReference type="EMBL" id="SPD03318.1"/>
    </source>
</evidence>
<evidence type="ECO:0000256" key="1">
    <source>
        <dbReference type="SAM" id="Phobius"/>
    </source>
</evidence>
<keyword evidence="1" id="KW-0472">Membrane</keyword>
<dbReference type="AlphaFoldDB" id="A0A2N9GUZ2"/>
<proteinExistence type="predicted"/>
<feature type="transmembrane region" description="Helical" evidence="1">
    <location>
        <begin position="40"/>
        <end position="59"/>
    </location>
</feature>
<feature type="transmembrane region" description="Helical" evidence="1">
    <location>
        <begin position="71"/>
        <end position="91"/>
    </location>
</feature>
<keyword evidence="1" id="KW-1133">Transmembrane helix</keyword>
<sequence>MLFTRNGGISPDMEESAAALGGSHGLLSHPPLIANATPHLTVSASFVALLLRFLTIMAGSLMTCLISSQRLGFGGILALSAVVVMALTGSMV</sequence>
<name>A0A2N9GUZ2_FAGSY</name>
<dbReference type="EMBL" id="OIVN01002402">
    <property type="protein sequence ID" value="SPD03318.1"/>
    <property type="molecule type" value="Genomic_DNA"/>
</dbReference>
<keyword evidence="1" id="KW-0812">Transmembrane</keyword>
<reference evidence="2" key="1">
    <citation type="submission" date="2018-02" db="EMBL/GenBank/DDBJ databases">
        <authorList>
            <person name="Cohen D.B."/>
            <person name="Kent A.D."/>
        </authorList>
    </citation>
    <scope>NUCLEOTIDE SEQUENCE</scope>
</reference>